<name>A0ABX3UWD6_9GAMM</name>
<dbReference type="EMBL" id="MLJJ01000003">
    <property type="protein sequence ID" value="ORN02983.1"/>
    <property type="molecule type" value="Genomic_DNA"/>
</dbReference>
<sequence>MNRLKTLMGKWFAEPDKFMRGLTNEDLPYTSQDKLILDVNGNARLNMDNPDVGRAMRARMEELAQKN</sequence>
<evidence type="ECO:0000313" key="1">
    <source>
        <dbReference type="EMBL" id="ORN02983.1"/>
    </source>
</evidence>
<proteinExistence type="predicted"/>
<accession>A0ABX3UWD6</accession>
<dbReference type="RefSeq" id="WP_033789976.1">
    <property type="nucleotide sequence ID" value="NZ_CAURGX010000013.1"/>
</dbReference>
<comment type="caution">
    <text evidence="1">The sequence shown here is derived from an EMBL/GenBank/DDBJ whole genome shotgun (WGS) entry which is preliminary data.</text>
</comment>
<reference evidence="1 2" key="1">
    <citation type="journal article" date="2017" name="Antonie Van Leeuwenhoek">
        <title>Phylogenomic resolution of the bacterial genus Pantoea and its relationship with Erwinia and Tatumella.</title>
        <authorList>
            <person name="Palmer M."/>
            <person name="Steenkamp E.T."/>
            <person name="Coetzee M.P."/>
            <person name="Chan W.Y."/>
            <person name="van Zyl E."/>
            <person name="De Maayer P."/>
            <person name="Coutinho T.A."/>
            <person name="Blom J."/>
            <person name="Smits T.H."/>
            <person name="Duffy B."/>
            <person name="Venter S.N."/>
        </authorList>
    </citation>
    <scope>NUCLEOTIDE SEQUENCE [LARGE SCALE GENOMIC DNA]</scope>
    <source>
        <strain evidence="1 2">LMG 5345</strain>
    </source>
</reference>
<organism evidence="1 2">
    <name type="scientific">Pantoea septica</name>
    <dbReference type="NCBI Taxonomy" id="472695"/>
    <lineage>
        <taxon>Bacteria</taxon>
        <taxon>Pseudomonadati</taxon>
        <taxon>Pseudomonadota</taxon>
        <taxon>Gammaproteobacteria</taxon>
        <taxon>Enterobacterales</taxon>
        <taxon>Erwiniaceae</taxon>
        <taxon>Pantoea</taxon>
    </lineage>
</organism>
<keyword evidence="2" id="KW-1185">Reference proteome</keyword>
<dbReference type="Proteomes" id="UP000193785">
    <property type="component" value="Unassembled WGS sequence"/>
</dbReference>
<evidence type="ECO:0000313" key="2">
    <source>
        <dbReference type="Proteomes" id="UP000193785"/>
    </source>
</evidence>
<protein>
    <submittedName>
        <fullName evidence="1">Uncharacterized protein</fullName>
    </submittedName>
</protein>
<gene>
    <name evidence="1" type="ORF">HA46_02240</name>
</gene>